<dbReference type="AlphaFoldDB" id="A0A6N4WFG3"/>
<dbReference type="InterPro" id="IPR000731">
    <property type="entry name" value="SSD"/>
</dbReference>
<evidence type="ECO:0000256" key="2">
    <source>
        <dbReference type="ARBA" id="ARBA00010157"/>
    </source>
</evidence>
<dbReference type="PANTHER" id="PTHR33406">
    <property type="entry name" value="MEMBRANE PROTEIN MJ1562-RELATED"/>
    <property type="match status" value="1"/>
</dbReference>
<dbReference type="Gene3D" id="1.20.1640.10">
    <property type="entry name" value="Multidrug efflux transporter AcrB transmembrane domain"/>
    <property type="match status" value="2"/>
</dbReference>
<dbReference type="SUPFAM" id="SSF82866">
    <property type="entry name" value="Multidrug efflux transporter AcrB transmembrane domain"/>
    <property type="match status" value="2"/>
</dbReference>
<name>A0A6N4WFG3_9MYCO</name>
<dbReference type="PROSITE" id="PS50156">
    <property type="entry name" value="SSD"/>
    <property type="match status" value="1"/>
</dbReference>
<dbReference type="KEGG" id="many:MANY_51760"/>
<evidence type="ECO:0000256" key="4">
    <source>
        <dbReference type="ARBA" id="ARBA00022692"/>
    </source>
</evidence>
<dbReference type="EMBL" id="AP022620">
    <property type="protein sequence ID" value="BBZ79839.1"/>
    <property type="molecule type" value="Genomic_DNA"/>
</dbReference>
<dbReference type="InterPro" id="IPR050545">
    <property type="entry name" value="Mycobact_MmpL"/>
</dbReference>
<keyword evidence="3" id="KW-1003">Cell membrane</keyword>
<gene>
    <name evidence="10" type="ORF">MANY_51760</name>
</gene>
<evidence type="ECO:0000256" key="7">
    <source>
        <dbReference type="SAM" id="MobiDB-lite"/>
    </source>
</evidence>
<reference evidence="10 11" key="1">
    <citation type="journal article" date="2019" name="Emerg. Microbes Infect.">
        <title>Comprehensive subspecies identification of 175 nontuberculous mycobacteria species based on 7547 genomic profiles.</title>
        <authorList>
            <person name="Matsumoto Y."/>
            <person name="Kinjo T."/>
            <person name="Motooka D."/>
            <person name="Nabeya D."/>
            <person name="Jung N."/>
            <person name="Uechi K."/>
            <person name="Horii T."/>
            <person name="Iida T."/>
            <person name="Fujita J."/>
            <person name="Nakamura S."/>
        </authorList>
    </citation>
    <scope>NUCLEOTIDE SEQUENCE [LARGE SCALE GENOMIC DNA]</scope>
    <source>
        <strain evidence="10 11">JCM 30275</strain>
    </source>
</reference>
<feature type="transmembrane region" description="Helical" evidence="8">
    <location>
        <begin position="256"/>
        <end position="275"/>
    </location>
</feature>
<dbReference type="InterPro" id="IPR004869">
    <property type="entry name" value="MMPL_dom"/>
</dbReference>
<feature type="transmembrane region" description="Helical" evidence="8">
    <location>
        <begin position="28"/>
        <end position="49"/>
    </location>
</feature>
<evidence type="ECO:0000256" key="6">
    <source>
        <dbReference type="ARBA" id="ARBA00023136"/>
    </source>
</evidence>
<evidence type="ECO:0000256" key="1">
    <source>
        <dbReference type="ARBA" id="ARBA00004651"/>
    </source>
</evidence>
<feature type="transmembrane region" description="Helical" evidence="8">
    <location>
        <begin position="930"/>
        <end position="957"/>
    </location>
</feature>
<dbReference type="GO" id="GO:0005886">
    <property type="term" value="C:plasma membrane"/>
    <property type="evidence" value="ECO:0007669"/>
    <property type="project" value="UniProtKB-SubCell"/>
</dbReference>
<keyword evidence="5 8" id="KW-1133">Transmembrane helix</keyword>
<feature type="domain" description="SSD" evidence="9">
    <location>
        <begin position="227"/>
        <end position="353"/>
    </location>
</feature>
<feature type="transmembrane region" description="Helical" evidence="8">
    <location>
        <begin position="331"/>
        <end position="355"/>
    </location>
</feature>
<keyword evidence="11" id="KW-1185">Reference proteome</keyword>
<feature type="transmembrane region" description="Helical" evidence="8">
    <location>
        <begin position="224"/>
        <end position="244"/>
    </location>
</feature>
<dbReference type="PANTHER" id="PTHR33406:SF6">
    <property type="entry name" value="MEMBRANE PROTEIN YDGH-RELATED"/>
    <property type="match status" value="1"/>
</dbReference>
<feature type="transmembrane region" description="Helical" evidence="8">
    <location>
        <begin position="832"/>
        <end position="851"/>
    </location>
</feature>
<organism evidence="10 11">
    <name type="scientific">Mycolicibacterium anyangense</name>
    <dbReference type="NCBI Taxonomy" id="1431246"/>
    <lineage>
        <taxon>Bacteria</taxon>
        <taxon>Bacillati</taxon>
        <taxon>Actinomycetota</taxon>
        <taxon>Actinomycetes</taxon>
        <taxon>Mycobacteriales</taxon>
        <taxon>Mycobacteriaceae</taxon>
        <taxon>Mycolicibacterium</taxon>
    </lineage>
</organism>
<keyword evidence="6 8" id="KW-0472">Membrane</keyword>
<evidence type="ECO:0000313" key="10">
    <source>
        <dbReference type="EMBL" id="BBZ79839.1"/>
    </source>
</evidence>
<dbReference type="Pfam" id="PF03176">
    <property type="entry name" value="MMPL"/>
    <property type="match status" value="2"/>
</dbReference>
<feature type="transmembrane region" description="Helical" evidence="8">
    <location>
        <begin position="889"/>
        <end position="909"/>
    </location>
</feature>
<feature type="transmembrane region" description="Helical" evidence="8">
    <location>
        <begin position="385"/>
        <end position="406"/>
    </location>
</feature>
<evidence type="ECO:0000259" key="9">
    <source>
        <dbReference type="PROSITE" id="PS50156"/>
    </source>
</evidence>
<comment type="similarity">
    <text evidence="2">Belongs to the resistance-nodulation-cell division (RND) (TC 2.A.6) family. MmpL subfamily.</text>
</comment>
<evidence type="ECO:0000256" key="8">
    <source>
        <dbReference type="SAM" id="Phobius"/>
    </source>
</evidence>
<proteinExistence type="inferred from homology"/>
<feature type="transmembrane region" description="Helical" evidence="8">
    <location>
        <begin position="296"/>
        <end position="319"/>
    </location>
</feature>
<accession>A0A6N4WFG3</accession>
<feature type="transmembrane region" description="Helical" evidence="8">
    <location>
        <begin position="858"/>
        <end position="883"/>
    </location>
</feature>
<evidence type="ECO:0000256" key="5">
    <source>
        <dbReference type="ARBA" id="ARBA00022989"/>
    </source>
</evidence>
<keyword evidence="4 8" id="KW-0812">Transmembrane</keyword>
<feature type="region of interest" description="Disordered" evidence="7">
    <location>
        <begin position="1041"/>
        <end position="1067"/>
    </location>
</feature>
<evidence type="ECO:0000256" key="3">
    <source>
        <dbReference type="ARBA" id="ARBA00022475"/>
    </source>
</evidence>
<dbReference type="InterPro" id="IPR004707">
    <property type="entry name" value="MmpL_fam"/>
</dbReference>
<feature type="transmembrane region" description="Helical" evidence="8">
    <location>
        <begin position="200"/>
        <end position="217"/>
    </location>
</feature>
<sequence length="1067" mass="114098">MPMRAALKRVFPHNIFEMLGRFIVRHPVLVIVAWVSAAVVLLTFVTPLFTVAARNSPDFLPKTAPVLVAGKQMQEAFKEADTSNFAAIILSNDAGLGHEEEATYRNLVAKLKENPKVSSVQDFIATPELREVMTSKDQKAWNLPVSMSGTMGTPSGQEAYREVLKTVKEATAGSSLQVNVVGGSATMEDMNQIGVNDQHMIEGATVIMVFGILILVYRSFVAMVMPLLTIGISLVVAQQLVAILGEHGLAIGSQTIMIMTGMIMGAGIDYAVFLFSRYQEIVKTGVSSDDALVDALHSIGEVIAGSAGTIALTFLGMSFTKLAVFATIGPAMTVTIATGFFGAITLLPAFIAIAGRRGWIKPRKRDITGRFWKRSAVMIVRKPRALLTTSLIILLALAACALLTNFNYDDRKNLPPDSASNRAYEVMDKHFPISSTLQQFLFIQSPNTDLRTPKALADMEQMAQRISQLPNIDMVRGITRPTGQMLEQAKATWQAGEVGSKLGDASNLISSNDDKLSMLSGGADKMADVLNQIRNQLVGSLASVRSLASALDSMSQKVGGATTLDQIDKTAALMKNMRSLGDALGMNMTQITDVTSWAQPMLNALNQSPVCDADPACVTSRSDLQRIVDSSNSEALAAIADIGRQLQATDGNQKLDDLVSGLSKNIQRATAAARALGVGEPGGVEKKINETVDGANLLADSSRQLAVGVQLLVDQTRNLGNGLDQASAFLLAMKREAADPPMSGFYIPPQILSQDEFKKAAKIFISDDGHSARYLVQTAYNPFSAEAMNQIHDILRIADDSRPNTTLADAKISMVGLSAVNADLRAYYNWDFRFIMIMTLCVVFIILVVVLRAFVAPLYLVASVVISYGAALGIGVILFQFILGQGLSWGVPGMAFMVLVAVGADYNLLLISRIRDEAKFGVRSAVIRTVGATGGVITSAGLIFAASMLAFTFSSILTAVQMGFVIGVGLLLDTFVVRTLTVPAMAVLVGEKNWWPSKPPRVKYQEKKAAAKAAAAAATAAAGATGGGGVALLEGHGDIQEMPEEDFPQPTGEIPCLPDRIGHDPSR</sequence>
<protein>
    <submittedName>
        <fullName evidence="10">Membrane protein</fullName>
    </submittedName>
</protein>
<comment type="subcellular location">
    <subcellularLocation>
        <location evidence="1">Cell membrane</location>
        <topology evidence="1">Multi-pass membrane protein</topology>
    </subcellularLocation>
</comment>
<dbReference type="NCBIfam" id="TIGR00833">
    <property type="entry name" value="actII"/>
    <property type="match status" value="1"/>
</dbReference>
<dbReference type="Proteomes" id="UP000467249">
    <property type="component" value="Chromosome"/>
</dbReference>
<evidence type="ECO:0000313" key="11">
    <source>
        <dbReference type="Proteomes" id="UP000467249"/>
    </source>
</evidence>